<feature type="transmembrane region" description="Helical" evidence="11">
    <location>
        <begin position="955"/>
        <end position="978"/>
    </location>
</feature>
<name>A0A179ILL4_CORDF</name>
<feature type="transmembrane region" description="Helical" evidence="11">
    <location>
        <begin position="871"/>
        <end position="891"/>
    </location>
</feature>
<gene>
    <name evidence="14" type="ORF">LLEC1_06553</name>
</gene>
<keyword evidence="5" id="KW-0547">Nucleotide-binding</keyword>
<keyword evidence="8 11" id="KW-0472">Membrane</keyword>
<keyword evidence="3" id="KW-1003">Cell membrane</keyword>
<dbReference type="OrthoDB" id="4864991at2759"/>
<evidence type="ECO:0000256" key="7">
    <source>
        <dbReference type="ARBA" id="ARBA00022989"/>
    </source>
</evidence>
<evidence type="ECO:0000256" key="5">
    <source>
        <dbReference type="ARBA" id="ARBA00022741"/>
    </source>
</evidence>
<keyword evidence="4 11" id="KW-0812">Transmembrane</keyword>
<evidence type="ECO:0000256" key="10">
    <source>
        <dbReference type="SAM" id="MobiDB-lite"/>
    </source>
</evidence>
<dbReference type="GO" id="GO:0016887">
    <property type="term" value="F:ATP hydrolysis activity"/>
    <property type="evidence" value="ECO:0007669"/>
    <property type="project" value="InterPro"/>
</dbReference>
<evidence type="ECO:0000256" key="3">
    <source>
        <dbReference type="ARBA" id="ARBA00022475"/>
    </source>
</evidence>
<reference evidence="14 15" key="1">
    <citation type="submission" date="2016-03" db="EMBL/GenBank/DDBJ databases">
        <title>Fine-scale spatial genetic structure of a fungal parasite of coffee scale insects.</title>
        <authorList>
            <person name="Jackson D."/>
            <person name="Zemenick K.A."/>
            <person name="Malloure B."/>
            <person name="Quandt C.A."/>
            <person name="James T.Y."/>
        </authorList>
    </citation>
    <scope>NUCLEOTIDE SEQUENCE [LARGE SCALE GENOMIC DNA]</scope>
    <source>
        <strain evidence="14 15">UM487</strain>
    </source>
</reference>
<dbReference type="InterPro" id="IPR003593">
    <property type="entry name" value="AAA+_ATPase"/>
</dbReference>
<feature type="transmembrane region" description="Helical" evidence="11">
    <location>
        <begin position="386"/>
        <end position="405"/>
    </location>
</feature>
<protein>
    <recommendedName>
        <fullName evidence="16">ABC transporter domain-containing protein</fullName>
    </recommendedName>
</protein>
<keyword evidence="6" id="KW-0067">ATP-binding</keyword>
<feature type="transmembrane region" description="Helical" evidence="11">
    <location>
        <begin position="96"/>
        <end position="115"/>
    </location>
</feature>
<feature type="region of interest" description="Disordered" evidence="10">
    <location>
        <begin position="1401"/>
        <end position="1463"/>
    </location>
</feature>
<feature type="domain" description="ABC transmembrane type-1" evidence="13">
    <location>
        <begin position="804"/>
        <end position="1012"/>
    </location>
</feature>
<feature type="transmembrane region" description="Helical" evidence="11">
    <location>
        <begin position="127"/>
        <end position="146"/>
    </location>
</feature>
<dbReference type="GO" id="GO:0140359">
    <property type="term" value="F:ABC-type transporter activity"/>
    <property type="evidence" value="ECO:0007669"/>
    <property type="project" value="InterPro"/>
</dbReference>
<evidence type="ECO:0000256" key="4">
    <source>
        <dbReference type="ARBA" id="ARBA00022692"/>
    </source>
</evidence>
<dbReference type="CDD" id="cd18580">
    <property type="entry name" value="ABC_6TM_ABCC_D2"/>
    <property type="match status" value="1"/>
</dbReference>
<dbReference type="SMART" id="SM00382">
    <property type="entry name" value="AAA"/>
    <property type="match status" value="2"/>
</dbReference>
<dbReference type="InterPro" id="IPR056227">
    <property type="entry name" value="TMD0_ABC"/>
</dbReference>
<dbReference type="Pfam" id="PF24357">
    <property type="entry name" value="TMD0_ABC"/>
    <property type="match status" value="1"/>
</dbReference>
<dbReference type="PROSITE" id="PS50893">
    <property type="entry name" value="ABC_TRANSPORTER_2"/>
    <property type="match status" value="2"/>
</dbReference>
<organism evidence="14 15">
    <name type="scientific">Cordyceps confragosa</name>
    <name type="common">Lecanicillium lecanii</name>
    <dbReference type="NCBI Taxonomy" id="2714763"/>
    <lineage>
        <taxon>Eukaryota</taxon>
        <taxon>Fungi</taxon>
        <taxon>Dikarya</taxon>
        <taxon>Ascomycota</taxon>
        <taxon>Pezizomycotina</taxon>
        <taxon>Sordariomycetes</taxon>
        <taxon>Hypocreomycetidae</taxon>
        <taxon>Hypocreales</taxon>
        <taxon>Cordycipitaceae</taxon>
        <taxon>Akanthomyces</taxon>
    </lineage>
</organism>
<dbReference type="PANTHER" id="PTHR24223:SF399">
    <property type="entry name" value="ABC TRANSPORTER ATNG"/>
    <property type="match status" value="1"/>
</dbReference>
<evidence type="ECO:0000259" key="13">
    <source>
        <dbReference type="PROSITE" id="PS50929"/>
    </source>
</evidence>
<feature type="transmembrane region" description="Helical" evidence="11">
    <location>
        <begin position="839"/>
        <end position="865"/>
    </location>
</feature>
<dbReference type="Pfam" id="PF00005">
    <property type="entry name" value="ABC_tran"/>
    <property type="match status" value="2"/>
</dbReference>
<dbReference type="InterPro" id="IPR044726">
    <property type="entry name" value="ABCC_6TM_D2"/>
</dbReference>
<feature type="domain" description="ABC transporter" evidence="12">
    <location>
        <begin position="485"/>
        <end position="712"/>
    </location>
</feature>
<feature type="transmembrane region" description="Helical" evidence="11">
    <location>
        <begin position="329"/>
        <end position="349"/>
    </location>
</feature>
<dbReference type="SUPFAM" id="SSF52540">
    <property type="entry name" value="P-loop containing nucleoside triphosphate hydrolases"/>
    <property type="match status" value="2"/>
</dbReference>
<comment type="subcellular location">
    <subcellularLocation>
        <location evidence="1">Cell membrane</location>
        <topology evidence="1">Multi-pass membrane protein</topology>
    </subcellularLocation>
</comment>
<sequence length="1463" mass="161200">MIAAATGNDEAFGPQYGSSFDFTLRFEQSALGILPTGLLVAATPLFFHVCRRRPAYARAGTTLWIKLAAALVLFALEITSLVIYRRIPSLGSDTALAAASMSCVASFTIIVLIIVEHRFTLRPTSLLSLYILLSLLLDVVKSRSFFLRHGMSTLGSISAVAAAVKAILIGVQEIPKTALLIDQKLRQTASKEATSGFWSRSVFAWLNSIFLLGFRQTLHLEDLEPLDPPLSARPLFNQFNPKWAKTVPASANPGLRGNRTLSRLAKAAYMHANYRCATAVRAVLVAAMADKQLRLTRAEAKKSAIATLMTADVEGVEESLPELHDLWGFFLDISFGLFLLYKLIGLAALTVFGPFISLSIEAFTPVIILIAALFWTRFENGFTAQVAFPTLSLISIVQMPLFYLIDTYASIPRLLACMQRIQKYLQLPEWSDKRQHYSGEVLPSAEHHRSDANRDHDKSDRIEIDISRRTDPGITNNEGVEEAVVELKDAWISPAGHPQAILQDINLRISRSRVIALIGPISCGKSTFLQNLIGEGTILHGAVIVAELKWAYCDQSPYLVNATVRENIIGPNSYNEKWYQAVVEACQLLDDLAQLAAGDETVVGSDGMNLSVGQRHRVALARAVYIQADIMVLDDIFGSQDQITARAMIKKLLGPDGLLRQLKTTVVFASHLGIALDVADEVLQINHTSILHYKELDDDAMKACLVDAMGLTKQMSEEFKTMESPSASRQDSKQEACAEAKSEIEVAEDLIRTRGEFGLYRFYFGSFAKLRFFLWIASMLVVVFCDNFPSTLFYLRILPESGERLHQLLLDASMNATYQFLCTVDSGSLLNRFSQDMSLVVQILPIAMYRFVFMLYSSVISVGFVMSGSSYATIALPIIVAAVYFVQKFYLRTSRQLRHLDLESKTPLFIRFKETANGLQHIRAFGWVSSQLEKNLALLDASQRAYYHMLCVQRWLNLVLDLMVTAVAVFIVSVALYVRSSSSPAAMGLAYLTLIDFGGTLTIAVKRWTEMEIALGSIARSRSFVEDTPREEDGPGCSVPKDWPKHGKIEFKNVTAGYKSATDIYDTRSLFANLFSSADSVLKDVTFTALSGDKVTISGRSGSSLLVTLLNFLEYSGSIYIDGVNINQVPRQALRERITTITQTPAILDDSIRHNLIPFVDTNFPDSIIKSTLRQLGLWEAIQSKGGLGKDIQDAGLSVAQQQLLCIARALLHHVQTESKIVLFDEATASLSMATTLEVQRILVDAFQGCTVLSIAHWDSPIQKPDLQLEIVNGKLVSSIRTDVEVEDEEAAEKRLEEMERCMKNIDRLRLKEDAEQRQILERERALEAKMSETALKSRYTTAQMLMGTALDTSAGSAGQEAFPGRLTSRIPATLLDGRSMPVGGFGEAFGARIYQPALQSGPNSSQGLQHPISATPDASAIAQRAAACPVSPPSPTSTAGAVDMSCRDETCASSPEEQRGSE</sequence>
<comment type="caution">
    <text evidence="14">The sequence shown here is derived from an EMBL/GenBank/DDBJ whole genome shotgun (WGS) entry which is preliminary data.</text>
</comment>
<feature type="coiled-coil region" evidence="9">
    <location>
        <begin position="1289"/>
        <end position="1319"/>
    </location>
</feature>
<dbReference type="Gene3D" id="3.40.50.300">
    <property type="entry name" value="P-loop containing nucleotide triphosphate hydrolases"/>
    <property type="match status" value="2"/>
</dbReference>
<dbReference type="InterPro" id="IPR003439">
    <property type="entry name" value="ABC_transporter-like_ATP-bd"/>
</dbReference>
<dbReference type="InterPro" id="IPR036640">
    <property type="entry name" value="ABC1_TM_sf"/>
</dbReference>
<dbReference type="Pfam" id="PF00664">
    <property type="entry name" value="ABC_membrane"/>
    <property type="match status" value="1"/>
</dbReference>
<keyword evidence="2" id="KW-0813">Transport</keyword>
<evidence type="ECO:0000313" key="15">
    <source>
        <dbReference type="Proteomes" id="UP000243081"/>
    </source>
</evidence>
<feature type="transmembrane region" description="Helical" evidence="11">
    <location>
        <begin position="30"/>
        <end position="51"/>
    </location>
</feature>
<evidence type="ECO:0008006" key="16">
    <source>
        <dbReference type="Google" id="ProtNLM"/>
    </source>
</evidence>
<accession>A0A179ILL4</accession>
<keyword evidence="15" id="KW-1185">Reference proteome</keyword>
<feature type="compositionally biased region" description="Basic and acidic residues" evidence="10">
    <location>
        <begin position="445"/>
        <end position="461"/>
    </location>
</feature>
<feature type="region of interest" description="Disordered" evidence="10">
    <location>
        <begin position="441"/>
        <end position="461"/>
    </location>
</feature>
<dbReference type="PROSITE" id="PS50929">
    <property type="entry name" value="ABC_TM1F"/>
    <property type="match status" value="1"/>
</dbReference>
<evidence type="ECO:0000313" key="14">
    <source>
        <dbReference type="EMBL" id="OAR02511.1"/>
    </source>
</evidence>
<evidence type="ECO:0000259" key="12">
    <source>
        <dbReference type="PROSITE" id="PS50893"/>
    </source>
</evidence>
<feature type="compositionally biased region" description="Basic and acidic residues" evidence="10">
    <location>
        <begin position="1446"/>
        <end position="1463"/>
    </location>
</feature>
<evidence type="ECO:0000256" key="2">
    <source>
        <dbReference type="ARBA" id="ARBA00022448"/>
    </source>
</evidence>
<dbReference type="GO" id="GO:0005886">
    <property type="term" value="C:plasma membrane"/>
    <property type="evidence" value="ECO:0007669"/>
    <property type="project" value="UniProtKB-SubCell"/>
</dbReference>
<dbReference type="InterPro" id="IPR027417">
    <property type="entry name" value="P-loop_NTPase"/>
</dbReference>
<dbReference type="Proteomes" id="UP000243081">
    <property type="component" value="Unassembled WGS sequence"/>
</dbReference>
<feature type="transmembrane region" description="Helical" evidence="11">
    <location>
        <begin position="355"/>
        <end position="374"/>
    </location>
</feature>
<feature type="transmembrane region" description="Helical" evidence="11">
    <location>
        <begin position="63"/>
        <end position="84"/>
    </location>
</feature>
<dbReference type="EMBL" id="LUKN01000639">
    <property type="protein sequence ID" value="OAR02511.1"/>
    <property type="molecule type" value="Genomic_DNA"/>
</dbReference>
<evidence type="ECO:0000256" key="9">
    <source>
        <dbReference type="SAM" id="Coils"/>
    </source>
</evidence>
<dbReference type="SUPFAM" id="SSF90123">
    <property type="entry name" value="ABC transporter transmembrane region"/>
    <property type="match status" value="1"/>
</dbReference>
<keyword evidence="9" id="KW-0175">Coiled coil</keyword>
<evidence type="ECO:0000256" key="1">
    <source>
        <dbReference type="ARBA" id="ARBA00004651"/>
    </source>
</evidence>
<evidence type="ECO:0000256" key="6">
    <source>
        <dbReference type="ARBA" id="ARBA00022840"/>
    </source>
</evidence>
<feature type="transmembrane region" description="Helical" evidence="11">
    <location>
        <begin position="152"/>
        <end position="171"/>
    </location>
</feature>
<keyword evidence="7 11" id="KW-1133">Transmembrane helix</keyword>
<evidence type="ECO:0000256" key="11">
    <source>
        <dbReference type="SAM" id="Phobius"/>
    </source>
</evidence>
<feature type="transmembrane region" description="Helical" evidence="11">
    <location>
        <begin position="772"/>
        <end position="795"/>
    </location>
</feature>
<proteinExistence type="predicted"/>
<feature type="domain" description="ABC transporter" evidence="12">
    <location>
        <begin position="1065"/>
        <end position="1299"/>
    </location>
</feature>
<dbReference type="InterPro" id="IPR050173">
    <property type="entry name" value="ABC_transporter_C-like"/>
</dbReference>
<dbReference type="GO" id="GO:0005524">
    <property type="term" value="F:ATP binding"/>
    <property type="evidence" value="ECO:0007669"/>
    <property type="project" value="UniProtKB-KW"/>
</dbReference>
<evidence type="ECO:0000256" key="8">
    <source>
        <dbReference type="ARBA" id="ARBA00023136"/>
    </source>
</evidence>
<dbReference type="PANTHER" id="PTHR24223">
    <property type="entry name" value="ATP-BINDING CASSETTE SUB-FAMILY C"/>
    <property type="match status" value="1"/>
</dbReference>
<dbReference type="Gene3D" id="1.20.1560.10">
    <property type="entry name" value="ABC transporter type 1, transmembrane domain"/>
    <property type="match status" value="2"/>
</dbReference>
<dbReference type="InterPro" id="IPR011527">
    <property type="entry name" value="ABC1_TM_dom"/>
</dbReference>